<organism evidence="2 3">
    <name type="scientific">Actinoplanes phage phiAsp2</name>
    <dbReference type="NCBI Taxonomy" id="279303"/>
    <lineage>
        <taxon>Viruses</taxon>
        <taxon>Duplodnaviria</taxon>
        <taxon>Heunggongvirae</taxon>
        <taxon>Uroviricota</taxon>
        <taxon>Caudoviricetes</taxon>
        <taxon>Aspduovirus</taxon>
        <taxon>Aspduovirus Asp2</taxon>
    </lineage>
</organism>
<feature type="region of interest" description="Disordered" evidence="1">
    <location>
        <begin position="1"/>
        <end position="41"/>
    </location>
</feature>
<accession>Q6J7X0</accession>
<evidence type="ECO:0000256" key="1">
    <source>
        <dbReference type="SAM" id="MobiDB-lite"/>
    </source>
</evidence>
<evidence type="ECO:0000313" key="2">
    <source>
        <dbReference type="EMBL" id="AAT36809.1"/>
    </source>
</evidence>
<dbReference type="RefSeq" id="YP_024847.1">
    <property type="nucleotide sequence ID" value="NC_005885.1"/>
</dbReference>
<name>Q6J7X0_9CAUD</name>
<sequence>MGADQFGDSDKSRRIPREKIEKAKEKPPADTTKKPEKTDKD</sequence>
<gene>
    <name evidence="2" type="primary">pas61</name>
</gene>
<dbReference type="Proteomes" id="UP000001245">
    <property type="component" value="Segment"/>
</dbReference>
<dbReference type="KEGG" id="vg:2846173"/>
<keyword evidence="3" id="KW-1185">Reference proteome</keyword>
<evidence type="ECO:0000313" key="3">
    <source>
        <dbReference type="Proteomes" id="UP000001245"/>
    </source>
</evidence>
<proteinExistence type="predicted"/>
<dbReference type="GeneID" id="2846173"/>
<feature type="compositionally biased region" description="Basic and acidic residues" evidence="1">
    <location>
        <begin position="8"/>
        <end position="41"/>
    </location>
</feature>
<protein>
    <submittedName>
        <fullName evidence="2">Pas61</fullName>
    </submittedName>
</protein>
<dbReference type="EMBL" id="AY576796">
    <property type="protein sequence ID" value="AAT36809.1"/>
    <property type="molecule type" value="Genomic_DNA"/>
</dbReference>
<reference evidence="2 3" key="1">
    <citation type="journal article" date="2004" name="Virus Genes">
        <title>The genome of phiAsp2, an actinoplanes infecting phage.</title>
        <authorList>
            <person name="Jarling M."/>
            <person name="Bartkowiak K."/>
            <person name="Pape H."/>
            <person name="Meinhardt F."/>
        </authorList>
    </citation>
    <scope>NUCLEOTIDE SEQUENCE</scope>
</reference>